<accession>D4Z679</accession>
<keyword evidence="2" id="KW-1185">Reference proteome</keyword>
<dbReference type="STRING" id="452662.SJA_C1-32770"/>
<reference evidence="1 2" key="1">
    <citation type="journal article" date="2010" name="J. Bacteriol.">
        <title>Complete genome sequence of the representative gamma-hexachlorocyclohexane-degrading bacterium Sphingobium japonicum UT26.</title>
        <authorList>
            <person name="Nagata Y."/>
            <person name="Ohtsubo Y."/>
            <person name="Endo R."/>
            <person name="Ichikawa N."/>
            <person name="Ankai A."/>
            <person name="Oguchi A."/>
            <person name="Fukui S."/>
            <person name="Fujita N."/>
            <person name="Tsuda M."/>
        </authorList>
    </citation>
    <scope>NUCLEOTIDE SEQUENCE [LARGE SCALE GENOMIC DNA]</scope>
    <source>
        <strain evidence="2">DSM 16413 / CCM 7287 / MTCC 6362 / UT26 / NBRC 101211 / UT26S</strain>
    </source>
</reference>
<dbReference type="KEGG" id="sjp:SJA_C1-32770"/>
<protein>
    <submittedName>
        <fullName evidence="1">Uncharacterized protein</fullName>
    </submittedName>
</protein>
<organism evidence="1 2">
    <name type="scientific">Sphingobium indicum (strain DSM 16413 / CCM 7287 / MTCC 6362 / UT26 / NBRC 101211 / UT26S)</name>
    <name type="common">Sphingobium japonicum</name>
    <dbReference type="NCBI Taxonomy" id="452662"/>
    <lineage>
        <taxon>Bacteria</taxon>
        <taxon>Pseudomonadati</taxon>
        <taxon>Pseudomonadota</taxon>
        <taxon>Alphaproteobacteria</taxon>
        <taxon>Sphingomonadales</taxon>
        <taxon>Sphingomonadaceae</taxon>
        <taxon>Sphingobium</taxon>
    </lineage>
</organism>
<evidence type="ECO:0000313" key="1">
    <source>
        <dbReference type="EMBL" id="BAI98111.1"/>
    </source>
</evidence>
<proteinExistence type="predicted"/>
<dbReference type="HOGENOM" id="CLU_3140800_0_0_5"/>
<sequence>MPEERRLRNGTVRTGEQMAMVSRIEAISIPTIRAIIPYILFNPAILSRA</sequence>
<name>D4Z679_SPHIU</name>
<dbReference type="EMBL" id="AP010803">
    <property type="protein sequence ID" value="BAI98111.1"/>
    <property type="molecule type" value="Genomic_DNA"/>
</dbReference>
<dbReference type="AlphaFoldDB" id="D4Z679"/>
<gene>
    <name evidence="1" type="ordered locus">SJA_C1-32770</name>
</gene>
<evidence type="ECO:0000313" key="2">
    <source>
        <dbReference type="Proteomes" id="UP000007753"/>
    </source>
</evidence>
<dbReference type="Proteomes" id="UP000007753">
    <property type="component" value="Chromosome 1"/>
</dbReference>